<evidence type="ECO:0000256" key="7">
    <source>
        <dbReference type="ARBA" id="ARBA00022605"/>
    </source>
</evidence>
<dbReference type="AlphaFoldDB" id="A0A8H7Q1N0"/>
<evidence type="ECO:0000256" key="8">
    <source>
        <dbReference type="ARBA" id="ARBA00022624"/>
    </source>
</evidence>
<name>A0A8H7Q1N0_MORIS</name>
<accession>A0A8H7Q1N0</accession>
<comment type="similarity">
    <text evidence="5 14">Belongs to the serine/threonine dehydratase family.</text>
</comment>
<dbReference type="InterPro" id="IPR005787">
    <property type="entry name" value="Thr_deHydtase_biosynth"/>
</dbReference>
<feature type="domain" description="ACT-like" evidence="16">
    <location>
        <begin position="473"/>
        <end position="544"/>
    </location>
</feature>
<dbReference type="InterPro" id="IPR000634">
    <property type="entry name" value="Ser/Thr_deHydtase_PyrdxlP-BS"/>
</dbReference>
<dbReference type="CDD" id="cd01562">
    <property type="entry name" value="Thr-dehyd"/>
    <property type="match status" value="1"/>
</dbReference>
<evidence type="ECO:0000256" key="11">
    <source>
        <dbReference type="ARBA" id="ARBA00023128"/>
    </source>
</evidence>
<dbReference type="PANTHER" id="PTHR48078">
    <property type="entry name" value="THREONINE DEHYDRATASE, MITOCHONDRIAL-RELATED"/>
    <property type="match status" value="1"/>
</dbReference>
<reference evidence="17" key="1">
    <citation type="submission" date="2020-12" db="EMBL/GenBank/DDBJ databases">
        <title>Metabolic potential, ecology and presence of endohyphal bacteria is reflected in genomic diversity of Mucoromycotina.</title>
        <authorList>
            <person name="Muszewska A."/>
            <person name="Okrasinska A."/>
            <person name="Steczkiewicz K."/>
            <person name="Drgas O."/>
            <person name="Orlowska M."/>
            <person name="Perlinska-Lenart U."/>
            <person name="Aleksandrzak-Piekarczyk T."/>
            <person name="Szatraj K."/>
            <person name="Zielenkiewicz U."/>
            <person name="Pilsyk S."/>
            <person name="Malc E."/>
            <person name="Mieczkowski P."/>
            <person name="Kruszewska J.S."/>
            <person name="Biernat P."/>
            <person name="Pawlowska J."/>
        </authorList>
    </citation>
    <scope>NUCLEOTIDE SEQUENCE</scope>
    <source>
        <strain evidence="17">WA0000067209</strain>
    </source>
</reference>
<evidence type="ECO:0000256" key="2">
    <source>
        <dbReference type="ARBA" id="ARBA00001933"/>
    </source>
</evidence>
<feature type="region of interest" description="Disordered" evidence="15">
    <location>
        <begin position="1"/>
        <end position="20"/>
    </location>
</feature>
<dbReference type="UniPathway" id="UPA00047">
    <property type="reaction ID" value="UER00054"/>
</dbReference>
<dbReference type="CDD" id="cd04906">
    <property type="entry name" value="ACT_ThrD-I_1"/>
    <property type="match status" value="1"/>
</dbReference>
<keyword evidence="13 14" id="KW-0100">Branched-chain amino acid biosynthesis</keyword>
<dbReference type="GO" id="GO:0006567">
    <property type="term" value="P:L-threonine catabolic process"/>
    <property type="evidence" value="ECO:0007669"/>
    <property type="project" value="TreeGrafter"/>
</dbReference>
<dbReference type="PANTHER" id="PTHR48078:SF11">
    <property type="entry name" value="THREONINE DEHYDRATASE, MITOCHONDRIAL"/>
    <property type="match status" value="1"/>
</dbReference>
<dbReference type="GO" id="GO:0030170">
    <property type="term" value="F:pyridoxal phosphate binding"/>
    <property type="evidence" value="ECO:0007669"/>
    <property type="project" value="InterPro"/>
</dbReference>
<dbReference type="GO" id="GO:0006565">
    <property type="term" value="P:L-serine catabolic process"/>
    <property type="evidence" value="ECO:0007669"/>
    <property type="project" value="TreeGrafter"/>
</dbReference>
<dbReference type="Pfam" id="PF00585">
    <property type="entry name" value="Thr_dehydrat_C"/>
    <property type="match status" value="2"/>
</dbReference>
<dbReference type="GO" id="GO:0003941">
    <property type="term" value="F:L-serine ammonia-lyase activity"/>
    <property type="evidence" value="ECO:0007669"/>
    <property type="project" value="TreeGrafter"/>
</dbReference>
<evidence type="ECO:0000259" key="16">
    <source>
        <dbReference type="PROSITE" id="PS51672"/>
    </source>
</evidence>
<keyword evidence="10 14" id="KW-0663">Pyridoxal phosphate</keyword>
<evidence type="ECO:0000256" key="15">
    <source>
        <dbReference type="SAM" id="MobiDB-lite"/>
    </source>
</evidence>
<dbReference type="FunFam" id="3.40.50.1100:FF:000008">
    <property type="entry name" value="L-threonine dehydratase"/>
    <property type="match status" value="1"/>
</dbReference>
<dbReference type="GO" id="GO:0005739">
    <property type="term" value="C:mitochondrion"/>
    <property type="evidence" value="ECO:0007669"/>
    <property type="project" value="UniProtKB-SubCell"/>
</dbReference>
<dbReference type="FunFam" id="3.40.50.1100:FF:000005">
    <property type="entry name" value="Threonine dehydratase catabolic"/>
    <property type="match status" value="1"/>
</dbReference>
<organism evidence="17 18">
    <name type="scientific">Mortierella isabellina</name>
    <name type="common">Filamentous fungus</name>
    <name type="synonym">Umbelopsis isabellina</name>
    <dbReference type="NCBI Taxonomy" id="91625"/>
    <lineage>
        <taxon>Eukaryota</taxon>
        <taxon>Fungi</taxon>
        <taxon>Fungi incertae sedis</taxon>
        <taxon>Mucoromycota</taxon>
        <taxon>Mucoromycotina</taxon>
        <taxon>Umbelopsidomycetes</taxon>
        <taxon>Umbelopsidales</taxon>
        <taxon>Umbelopsidaceae</taxon>
        <taxon>Umbelopsis</taxon>
    </lineage>
</organism>
<dbReference type="InterPro" id="IPR001926">
    <property type="entry name" value="TrpB-like_PALP"/>
</dbReference>
<keyword evidence="9" id="KW-0677">Repeat</keyword>
<dbReference type="InterPro" id="IPR045865">
    <property type="entry name" value="ACT-like_dom_sf"/>
</dbReference>
<dbReference type="GO" id="GO:0004794">
    <property type="term" value="F:threonine deaminase activity"/>
    <property type="evidence" value="ECO:0007669"/>
    <property type="project" value="UniProtKB-UniRule"/>
</dbReference>
<evidence type="ECO:0000256" key="4">
    <source>
        <dbReference type="ARBA" id="ARBA00004810"/>
    </source>
</evidence>
<comment type="pathway">
    <text evidence="4 14">Amino-acid biosynthesis; L-isoleucine biosynthesis; 2-oxobutanoate from L-threonine: step 1/1.</text>
</comment>
<comment type="catalytic activity">
    <reaction evidence="1 14">
        <text>L-threonine = 2-oxobutanoate + NH4(+)</text>
        <dbReference type="Rhea" id="RHEA:22108"/>
        <dbReference type="ChEBI" id="CHEBI:16763"/>
        <dbReference type="ChEBI" id="CHEBI:28938"/>
        <dbReference type="ChEBI" id="CHEBI:57926"/>
        <dbReference type="EC" id="4.3.1.19"/>
    </reaction>
</comment>
<evidence type="ECO:0000256" key="9">
    <source>
        <dbReference type="ARBA" id="ARBA00022737"/>
    </source>
</evidence>
<dbReference type="InterPro" id="IPR001721">
    <property type="entry name" value="TD_ACT-like"/>
</dbReference>
<proteinExistence type="inferred from homology"/>
<keyword evidence="11" id="KW-0496">Mitochondrion</keyword>
<evidence type="ECO:0000256" key="13">
    <source>
        <dbReference type="ARBA" id="ARBA00023304"/>
    </source>
</evidence>
<gene>
    <name evidence="17" type="ORF">INT43_000682</name>
</gene>
<evidence type="ECO:0000313" key="18">
    <source>
        <dbReference type="Proteomes" id="UP000654370"/>
    </source>
</evidence>
<dbReference type="NCBIfam" id="TIGR01124">
    <property type="entry name" value="ilvA_2Cterm"/>
    <property type="match status" value="1"/>
</dbReference>
<dbReference type="InterPro" id="IPR050147">
    <property type="entry name" value="Ser/Thr_Dehydratase"/>
</dbReference>
<evidence type="ECO:0000256" key="5">
    <source>
        <dbReference type="ARBA" id="ARBA00010869"/>
    </source>
</evidence>
<dbReference type="Pfam" id="PF00291">
    <property type="entry name" value="PALP"/>
    <property type="match status" value="1"/>
</dbReference>
<dbReference type="SUPFAM" id="SSF55021">
    <property type="entry name" value="ACT-like"/>
    <property type="match status" value="1"/>
</dbReference>
<evidence type="ECO:0000256" key="12">
    <source>
        <dbReference type="ARBA" id="ARBA00023239"/>
    </source>
</evidence>
<keyword evidence="12 14" id="KW-0456">Lyase</keyword>
<dbReference type="Gene3D" id="3.40.1020.10">
    <property type="entry name" value="Biosynthetic Threonine Deaminase, Domain 3"/>
    <property type="match status" value="1"/>
</dbReference>
<dbReference type="PROSITE" id="PS51672">
    <property type="entry name" value="ACT_LIKE"/>
    <property type="match status" value="1"/>
</dbReference>
<keyword evidence="18" id="KW-1185">Reference proteome</keyword>
<dbReference type="OrthoDB" id="4418812at2759"/>
<evidence type="ECO:0000256" key="3">
    <source>
        <dbReference type="ARBA" id="ARBA00004173"/>
    </source>
</evidence>
<dbReference type="PROSITE" id="PS00165">
    <property type="entry name" value="DEHYDRATASE_SER_THR"/>
    <property type="match status" value="1"/>
</dbReference>
<dbReference type="Proteomes" id="UP000654370">
    <property type="component" value="Unassembled WGS sequence"/>
</dbReference>
<comment type="subcellular location">
    <subcellularLocation>
        <location evidence="3">Mitochondrion</location>
    </subcellularLocation>
</comment>
<dbReference type="InterPro" id="IPR036052">
    <property type="entry name" value="TrpB-like_PALP_sf"/>
</dbReference>
<dbReference type="FunFam" id="3.40.1020.10:FF:000001">
    <property type="entry name" value="L-threonine dehydratase"/>
    <property type="match status" value="1"/>
</dbReference>
<evidence type="ECO:0000256" key="6">
    <source>
        <dbReference type="ARBA" id="ARBA00011881"/>
    </source>
</evidence>
<dbReference type="InterPro" id="IPR038110">
    <property type="entry name" value="TD_ACT-like_sf"/>
</dbReference>
<comment type="cofactor">
    <cofactor evidence="2 14">
        <name>pyridoxal 5'-phosphate</name>
        <dbReference type="ChEBI" id="CHEBI:597326"/>
    </cofactor>
</comment>
<keyword evidence="7 14" id="KW-0028">Amino-acid biosynthesis</keyword>
<dbReference type="NCBIfam" id="NF006674">
    <property type="entry name" value="PRK09224.1"/>
    <property type="match status" value="1"/>
</dbReference>
<comment type="subunit">
    <text evidence="6">Homotetramer.</text>
</comment>
<evidence type="ECO:0000256" key="10">
    <source>
        <dbReference type="ARBA" id="ARBA00022898"/>
    </source>
</evidence>
<dbReference type="GO" id="GO:0009097">
    <property type="term" value="P:isoleucine biosynthetic process"/>
    <property type="evidence" value="ECO:0007669"/>
    <property type="project" value="UniProtKB-UniRule"/>
</dbReference>
<evidence type="ECO:0000256" key="14">
    <source>
        <dbReference type="RuleBase" id="RU362012"/>
    </source>
</evidence>
<dbReference type="SUPFAM" id="SSF53686">
    <property type="entry name" value="Tryptophan synthase beta subunit-like PLP-dependent enzymes"/>
    <property type="match status" value="1"/>
</dbReference>
<dbReference type="Gene3D" id="3.40.50.1100">
    <property type="match status" value="2"/>
</dbReference>
<comment type="caution">
    <text evidence="17">The sequence shown here is derived from an EMBL/GenBank/DDBJ whole genome shotgun (WGS) entry which is preliminary data.</text>
</comment>
<sequence length="554" mass="61681">MVDVQATEHFEPEHLTSHGLIETDVSAPRPHLQSSTDPNQVNEENKQHPDYLQMVLTSLVYDIVEQTPLQPATNLNAKLGANIYLKREDLQSVFSFKIRGAYNRIAHLSEEEKAAGVIACSAGNHAQGVALAAKKLGIKARIVMPVPTPAIKWRNVKRLGAEVILHGNDFDEAKAECVRLTKLYGHTNIPPYDDPYVIAGQGTVGLEILRQLDAKKIDAIFVPVGGGGLIAGIASYIKRIAPHIKIIGVEANDANAMTQSLKAGKRLELSEVGLFADGAAVRLVGEENFRLAKELIDDMVNVTNDEICAAIKDIFEETRSVCEPTGALALAGVKRYLHLHPELQKSNGSVVAIVSGANVNFDRLRFIADRAEIGELTEAFCNVIIPERPGSFIHMIKHVNPRSITEFSYRYSNPDQAHIYISFKVQDLEKEVKEVLDGWKSEGMHGWDVSHDELAKTHARYMVGGRHHVQNERIFRFIFPERPGATQKFLAGLQSAWNVSLFHYRNHGDDMGKVLVGIQVPPEDNPAFDRYLEELKYTYVEETNNVVYETFLRA</sequence>
<keyword evidence="8 14" id="KW-0412">Isoleucine biosynthesis</keyword>
<dbReference type="EMBL" id="JAEPQZ010000002">
    <property type="protein sequence ID" value="KAG2184769.1"/>
    <property type="molecule type" value="Genomic_DNA"/>
</dbReference>
<protein>
    <recommendedName>
        <fullName evidence="14">Threonine dehydratase</fullName>
        <ecNumber evidence="14">4.3.1.19</ecNumber>
    </recommendedName>
    <alternativeName>
        <fullName evidence="14">Threonine deaminase</fullName>
    </alternativeName>
</protein>
<evidence type="ECO:0000313" key="17">
    <source>
        <dbReference type="EMBL" id="KAG2184769.1"/>
    </source>
</evidence>
<feature type="compositionally biased region" description="Basic and acidic residues" evidence="15">
    <location>
        <begin position="1"/>
        <end position="16"/>
    </location>
</feature>
<dbReference type="EC" id="4.3.1.19" evidence="14"/>
<evidence type="ECO:0000256" key="1">
    <source>
        <dbReference type="ARBA" id="ARBA00001274"/>
    </source>
</evidence>
<dbReference type="CDD" id="cd04907">
    <property type="entry name" value="ACT_ThrD-I_2"/>
    <property type="match status" value="1"/>
</dbReference>